<dbReference type="PANTHER" id="PTHR33164:SF43">
    <property type="entry name" value="HTH-TYPE TRANSCRIPTIONAL REPRESSOR YETL"/>
    <property type="match status" value="1"/>
</dbReference>
<dbReference type="EMBL" id="CP035806">
    <property type="protein sequence ID" value="QBE48897.1"/>
    <property type="molecule type" value="Genomic_DNA"/>
</dbReference>
<dbReference type="GO" id="GO:0006950">
    <property type="term" value="P:response to stress"/>
    <property type="evidence" value="ECO:0007669"/>
    <property type="project" value="TreeGrafter"/>
</dbReference>
<dbReference type="InterPro" id="IPR039422">
    <property type="entry name" value="MarR/SlyA-like"/>
</dbReference>
<feature type="domain" description="HTH marR-type" evidence="1">
    <location>
        <begin position="9"/>
        <end position="146"/>
    </location>
</feature>
<name>A0A4P6KHK1_9MICO</name>
<dbReference type="RefSeq" id="WP_130110032.1">
    <property type="nucleotide sequence ID" value="NZ_CP035806.1"/>
</dbReference>
<evidence type="ECO:0000313" key="2">
    <source>
        <dbReference type="EMBL" id="QBE48897.1"/>
    </source>
</evidence>
<evidence type="ECO:0000313" key="3">
    <source>
        <dbReference type="EMBL" id="QBE50015.1"/>
    </source>
</evidence>
<dbReference type="InterPro" id="IPR036388">
    <property type="entry name" value="WH-like_DNA-bd_sf"/>
</dbReference>
<dbReference type="KEGG" id="ltr:EVS81_15230"/>
<dbReference type="AlphaFoldDB" id="A0A4P6KHK1"/>
<dbReference type="InterPro" id="IPR000835">
    <property type="entry name" value="HTH_MarR-typ"/>
</dbReference>
<dbReference type="Proteomes" id="UP000289260">
    <property type="component" value="Chromosome"/>
</dbReference>
<dbReference type="SMART" id="SM00347">
    <property type="entry name" value="HTH_MARR"/>
    <property type="match status" value="1"/>
</dbReference>
<dbReference type="OrthoDB" id="8966183at2"/>
<dbReference type="Pfam" id="PF01047">
    <property type="entry name" value="MarR"/>
    <property type="match status" value="1"/>
</dbReference>
<dbReference type="InterPro" id="IPR036390">
    <property type="entry name" value="WH_DNA-bd_sf"/>
</dbReference>
<reference evidence="3 4" key="1">
    <citation type="submission" date="2019-02" db="EMBL/GenBank/DDBJ databases">
        <authorList>
            <person name="Sun L."/>
            <person name="Pan D."/>
            <person name="Wu X."/>
        </authorList>
    </citation>
    <scope>NUCLEOTIDE SEQUENCE [LARGE SCALE GENOMIC DNA]</scope>
    <source>
        <strain evidence="3 4">JW-1</strain>
    </source>
</reference>
<organism evidence="3 4">
    <name type="scientific">Leucobacter triazinivorans</name>
    <dbReference type="NCBI Taxonomy" id="1784719"/>
    <lineage>
        <taxon>Bacteria</taxon>
        <taxon>Bacillati</taxon>
        <taxon>Actinomycetota</taxon>
        <taxon>Actinomycetes</taxon>
        <taxon>Micrococcales</taxon>
        <taxon>Microbacteriaceae</taxon>
        <taxon>Leucobacter</taxon>
    </lineage>
</organism>
<protein>
    <submittedName>
        <fullName evidence="3">MarR family transcriptional regulator</fullName>
    </submittedName>
</protein>
<dbReference type="PANTHER" id="PTHR33164">
    <property type="entry name" value="TRANSCRIPTIONAL REGULATOR, MARR FAMILY"/>
    <property type="match status" value="1"/>
</dbReference>
<dbReference type="PROSITE" id="PS50995">
    <property type="entry name" value="HTH_MARR_2"/>
    <property type="match status" value="1"/>
</dbReference>
<gene>
    <name evidence="2" type="ORF">EVS81_08655</name>
    <name evidence="3" type="ORF">EVS81_15230</name>
</gene>
<accession>A0A4P6KHK1</accession>
<dbReference type="SUPFAM" id="SSF46785">
    <property type="entry name" value="Winged helix' DNA-binding domain"/>
    <property type="match status" value="1"/>
</dbReference>
<evidence type="ECO:0000313" key="4">
    <source>
        <dbReference type="Proteomes" id="UP000289260"/>
    </source>
</evidence>
<dbReference type="EMBL" id="CP035806">
    <property type="protein sequence ID" value="QBE50015.1"/>
    <property type="molecule type" value="Genomic_DNA"/>
</dbReference>
<keyword evidence="4" id="KW-1185">Reference proteome</keyword>
<dbReference type="GO" id="GO:0003700">
    <property type="term" value="F:DNA-binding transcription factor activity"/>
    <property type="evidence" value="ECO:0007669"/>
    <property type="project" value="InterPro"/>
</dbReference>
<proteinExistence type="predicted"/>
<evidence type="ECO:0000259" key="1">
    <source>
        <dbReference type="PROSITE" id="PS50995"/>
    </source>
</evidence>
<dbReference type="Gene3D" id="1.10.10.10">
    <property type="entry name" value="Winged helix-like DNA-binding domain superfamily/Winged helix DNA-binding domain"/>
    <property type="match status" value="1"/>
</dbReference>
<sequence length="162" mass="17752">MKRDEETERKTLLAELLSLQASLESSFVPEHLEPVLSLRLTMQQLKVLMILVTHSDGSTMQALAKTVGVSLATMSGIVDRLETQGMAERSLDPNDQRVRRASASELGRQTVQRLMAARPELSSTPLGLLAIDDLRALAQGIRALVRAVESSQNTTDHTTMSD</sequence>
<dbReference type="KEGG" id="ltr:EVS81_08655"/>